<feature type="transmembrane region" description="Helical" evidence="1">
    <location>
        <begin position="114"/>
        <end position="140"/>
    </location>
</feature>
<keyword evidence="1" id="KW-0812">Transmembrane</keyword>
<dbReference type="RefSeq" id="XP_068350887.1">
    <property type="nucleotide sequence ID" value="XM_068510556.1"/>
</dbReference>
<evidence type="ECO:0000313" key="3">
    <source>
        <dbReference type="Proteomes" id="UP000179807"/>
    </source>
</evidence>
<name>A0A1J4JEY0_9EUKA</name>
<dbReference type="VEuPathDB" id="TrichDB:TRFO_35959"/>
<dbReference type="EMBL" id="MLAK01001096">
    <property type="protein sequence ID" value="OHS97750.1"/>
    <property type="molecule type" value="Genomic_DNA"/>
</dbReference>
<proteinExistence type="predicted"/>
<protein>
    <submittedName>
        <fullName evidence="2">Uncharacterized protein</fullName>
    </submittedName>
</protein>
<comment type="caution">
    <text evidence="2">The sequence shown here is derived from an EMBL/GenBank/DDBJ whole genome shotgun (WGS) entry which is preliminary data.</text>
</comment>
<dbReference type="Proteomes" id="UP000179807">
    <property type="component" value="Unassembled WGS sequence"/>
</dbReference>
<feature type="transmembrane region" description="Helical" evidence="1">
    <location>
        <begin position="75"/>
        <end position="94"/>
    </location>
</feature>
<feature type="transmembrane region" description="Helical" evidence="1">
    <location>
        <begin position="203"/>
        <end position="219"/>
    </location>
</feature>
<reference evidence="2" key="1">
    <citation type="submission" date="2016-10" db="EMBL/GenBank/DDBJ databases">
        <authorList>
            <person name="Benchimol M."/>
            <person name="Almeida L.G."/>
            <person name="Vasconcelos A.T."/>
            <person name="Perreira-Neves A."/>
            <person name="Rosa I.A."/>
            <person name="Tasca T."/>
            <person name="Bogo M.R."/>
            <person name="de Souza W."/>
        </authorList>
    </citation>
    <scope>NUCLEOTIDE SEQUENCE [LARGE SCALE GENOMIC DNA]</scope>
    <source>
        <strain evidence="2">K</strain>
    </source>
</reference>
<keyword evidence="1" id="KW-1133">Transmembrane helix</keyword>
<feature type="transmembrane region" description="Helical" evidence="1">
    <location>
        <begin position="44"/>
        <end position="63"/>
    </location>
</feature>
<dbReference type="AlphaFoldDB" id="A0A1J4JEY0"/>
<keyword evidence="1" id="KW-0472">Membrane</keyword>
<evidence type="ECO:0000313" key="2">
    <source>
        <dbReference type="EMBL" id="OHS97750.1"/>
    </source>
</evidence>
<evidence type="ECO:0000256" key="1">
    <source>
        <dbReference type="SAM" id="Phobius"/>
    </source>
</evidence>
<dbReference type="GeneID" id="94845260"/>
<keyword evidence="3" id="KW-1185">Reference proteome</keyword>
<accession>A0A1J4JEY0</accession>
<gene>
    <name evidence="2" type="ORF">TRFO_35959</name>
</gene>
<organism evidence="2 3">
    <name type="scientific">Tritrichomonas foetus</name>
    <dbReference type="NCBI Taxonomy" id="1144522"/>
    <lineage>
        <taxon>Eukaryota</taxon>
        <taxon>Metamonada</taxon>
        <taxon>Parabasalia</taxon>
        <taxon>Tritrichomonadida</taxon>
        <taxon>Tritrichomonadidae</taxon>
        <taxon>Tritrichomonas</taxon>
    </lineage>
</organism>
<sequence length="270" mass="32589">MEPNPRQNKPQKYDHGNHIRLSGRLHSSIFKQLKRRELDEKLDIFRLFLFIVIFIMSIICLLSDPRRRYLTFFDHIFYLALISQYFIKLLILYRNKDNEKSLWQIIWKRYSFHAMLFTTALYIGNLIPLIFVLEIFLFSLRKVSKFVRIKIAPRLGDFSEMVKEKAQSISKSKFIKFVEDVFRFVYLPYLLMLTFAIKSGRVFMAFCVYSVVFAPFMYINNELHQKYWKEINYIVTQFAFDNTSNWMGIIVLKIVEYFQIFTDLLAVLYQ</sequence>